<dbReference type="HOGENOM" id="CLU_056788_3_2_6"/>
<reference evidence="2 3" key="1">
    <citation type="submission" date="2008-02" db="EMBL/GenBank/DDBJ databases">
        <title>Complete sequence of Shewanella woodyi ATCC 51908.</title>
        <authorList>
            <consortium name="US DOE Joint Genome Institute"/>
            <person name="Copeland A."/>
            <person name="Lucas S."/>
            <person name="Lapidus A."/>
            <person name="Glavina del Rio T."/>
            <person name="Dalin E."/>
            <person name="Tice H."/>
            <person name="Bruce D."/>
            <person name="Goodwin L."/>
            <person name="Pitluck S."/>
            <person name="Sims D."/>
            <person name="Brettin T."/>
            <person name="Detter J.C."/>
            <person name="Han C."/>
            <person name="Kuske C.R."/>
            <person name="Schmutz J."/>
            <person name="Larimer F."/>
            <person name="Land M."/>
            <person name="Hauser L."/>
            <person name="Kyrpides N."/>
            <person name="Lykidis A."/>
            <person name="Zhao J.-S."/>
            <person name="Richardson P."/>
        </authorList>
    </citation>
    <scope>NUCLEOTIDE SEQUENCE [LARGE SCALE GENOMIC DNA]</scope>
    <source>
        <strain evidence="3">ATCC 51908 / MS32</strain>
    </source>
</reference>
<evidence type="ECO:0000313" key="2">
    <source>
        <dbReference type="EMBL" id="ACA86503.1"/>
    </source>
</evidence>
<name>B1KEC5_SHEWM</name>
<dbReference type="Pfam" id="PF13384">
    <property type="entry name" value="HTH_23"/>
    <property type="match status" value="1"/>
</dbReference>
<dbReference type="Proteomes" id="UP000002168">
    <property type="component" value="Chromosome"/>
</dbReference>
<feature type="domain" description="Winged helix-turn helix" evidence="1">
    <location>
        <begin position="121"/>
        <end position="154"/>
    </location>
</feature>
<dbReference type="KEGG" id="swd:Swoo_2222"/>
<sequence>MYYILSWSEVTKEYKKMAANMREPEDLMQLIRKETNARMRLKLLALLHFQEGKSRYQIAEYLKVSRTSVNKWIANYLSFGLDGLKEKKHTGRPAALSEKQLEQLSIYIKSHTENPTTETLHGCDIQEYISEQFEVNYEISNIYRILDRLGFSWVIHASNEVS</sequence>
<proteinExistence type="predicted"/>
<keyword evidence="3" id="KW-1185">Reference proteome</keyword>
<evidence type="ECO:0000259" key="1">
    <source>
        <dbReference type="Pfam" id="PF13592"/>
    </source>
</evidence>
<dbReference type="AlphaFoldDB" id="B1KEC5"/>
<protein>
    <submittedName>
        <fullName evidence="2">Transposase and inactivated derivative</fullName>
    </submittedName>
</protein>
<dbReference type="STRING" id="392500.Swoo_2222"/>
<dbReference type="eggNOG" id="COG3415">
    <property type="taxonomic scope" value="Bacteria"/>
</dbReference>
<evidence type="ECO:0000313" key="3">
    <source>
        <dbReference type="Proteomes" id="UP000002168"/>
    </source>
</evidence>
<accession>B1KEC5</accession>
<organism evidence="2 3">
    <name type="scientific">Shewanella woodyi (strain ATCC 51908 / MS32)</name>
    <dbReference type="NCBI Taxonomy" id="392500"/>
    <lineage>
        <taxon>Bacteria</taxon>
        <taxon>Pseudomonadati</taxon>
        <taxon>Pseudomonadota</taxon>
        <taxon>Gammaproteobacteria</taxon>
        <taxon>Alteromonadales</taxon>
        <taxon>Shewanellaceae</taxon>
        <taxon>Shewanella</taxon>
    </lineage>
</organism>
<dbReference type="InterPro" id="IPR009057">
    <property type="entry name" value="Homeodomain-like_sf"/>
</dbReference>
<dbReference type="InterPro" id="IPR025959">
    <property type="entry name" value="Winged_HTH_dom"/>
</dbReference>
<dbReference type="SUPFAM" id="SSF46689">
    <property type="entry name" value="Homeodomain-like"/>
    <property type="match status" value="1"/>
</dbReference>
<dbReference type="EMBL" id="CP000961">
    <property type="protein sequence ID" value="ACA86503.1"/>
    <property type="molecule type" value="Genomic_DNA"/>
</dbReference>
<gene>
    <name evidence="2" type="ordered locus">Swoo_2222</name>
</gene>
<dbReference type="Pfam" id="PF13592">
    <property type="entry name" value="HTH_33"/>
    <property type="match status" value="1"/>
</dbReference>